<dbReference type="RefSeq" id="WP_153447256.1">
    <property type="nucleotide sequence ID" value="NZ_CP045699.1"/>
</dbReference>
<keyword evidence="1" id="KW-0812">Transmembrane</keyword>
<feature type="transmembrane region" description="Helical" evidence="1">
    <location>
        <begin position="81"/>
        <end position="102"/>
    </location>
</feature>
<evidence type="ECO:0000313" key="2">
    <source>
        <dbReference type="EMBL" id="QGA65107.1"/>
    </source>
</evidence>
<keyword evidence="1" id="KW-1133">Transmembrane helix</keyword>
<protein>
    <submittedName>
        <fullName evidence="2">Uncharacterized protein</fullName>
    </submittedName>
</protein>
<evidence type="ECO:0000256" key="1">
    <source>
        <dbReference type="SAM" id="Phobius"/>
    </source>
</evidence>
<accession>A0A5Q0TJD7</accession>
<feature type="transmembrane region" description="Helical" evidence="1">
    <location>
        <begin position="108"/>
        <end position="129"/>
    </location>
</feature>
<proteinExistence type="predicted"/>
<feature type="transmembrane region" description="Helical" evidence="1">
    <location>
        <begin position="172"/>
        <end position="194"/>
    </location>
</feature>
<evidence type="ECO:0000313" key="3">
    <source>
        <dbReference type="Proteomes" id="UP000348942"/>
    </source>
</evidence>
<name>A0A5Q0TJD7_9VIBR</name>
<dbReference type="Proteomes" id="UP000348942">
    <property type="component" value="Chromosome 1"/>
</dbReference>
<feature type="transmembrane region" description="Helical" evidence="1">
    <location>
        <begin position="141"/>
        <end position="160"/>
    </location>
</feature>
<feature type="transmembrane region" description="Helical" evidence="1">
    <location>
        <begin position="206"/>
        <end position="224"/>
    </location>
</feature>
<organism evidence="2 3">
    <name type="scientific">Vibrio algicola</name>
    <dbReference type="NCBI Taxonomy" id="2662262"/>
    <lineage>
        <taxon>Bacteria</taxon>
        <taxon>Pseudomonadati</taxon>
        <taxon>Pseudomonadota</taxon>
        <taxon>Gammaproteobacteria</taxon>
        <taxon>Vibrionales</taxon>
        <taxon>Vibrionaceae</taxon>
        <taxon>Vibrio</taxon>
    </lineage>
</organism>
<reference evidence="2 3" key="1">
    <citation type="submission" date="2019-10" db="EMBL/GenBank/DDBJ databases">
        <title>Vibrio sp. nov., isolated from Coralline algae surface.</title>
        <authorList>
            <person name="Geng Y."/>
            <person name="Zhang X."/>
        </authorList>
    </citation>
    <scope>NUCLEOTIDE SEQUENCE [LARGE SCALE GENOMIC DNA]</scope>
    <source>
        <strain evidence="2 3">SM1977</strain>
    </source>
</reference>
<keyword evidence="3" id="KW-1185">Reference proteome</keyword>
<gene>
    <name evidence="2" type="ORF">GFB47_06550</name>
</gene>
<sequence>MYTYLLSVIPPMLLGAQVVLLVILLKGDICPGQRGRIHKQFPIIAVAWLALGLLYWPLALVGALILFFFSQVKVKKTRDSGPIWLLYVAIAVAAFFNIQLILGGDWGNMLFMLVAMVTLGASLSHVFLLLARSRLQAFHRLLPVVAIIGAMLVSIVVLLQSSQYSIAYMHDITLPLIVCFVSLIVSVVFSSWHLFTQKTIQKTQPICGFIVSFSALVGFSSLLFQF</sequence>
<dbReference type="EMBL" id="CP045699">
    <property type="protein sequence ID" value="QGA65107.1"/>
    <property type="molecule type" value="Genomic_DNA"/>
</dbReference>
<feature type="transmembrane region" description="Helical" evidence="1">
    <location>
        <begin position="43"/>
        <end position="69"/>
    </location>
</feature>
<keyword evidence="1" id="KW-0472">Membrane</keyword>
<dbReference type="AlphaFoldDB" id="A0A5Q0TJD7"/>